<protein>
    <recommendedName>
        <fullName evidence="7">Chitin-binding type-2 domain-containing protein</fullName>
    </recommendedName>
</protein>
<evidence type="ECO:0000256" key="3">
    <source>
        <dbReference type="ARBA" id="ARBA00022737"/>
    </source>
</evidence>
<dbReference type="GO" id="GO:0005576">
    <property type="term" value="C:extracellular region"/>
    <property type="evidence" value="ECO:0007669"/>
    <property type="project" value="InterPro"/>
</dbReference>
<keyword evidence="3" id="KW-0677">Repeat</keyword>
<keyword evidence="1" id="KW-0147">Chitin-binding</keyword>
<evidence type="ECO:0000256" key="4">
    <source>
        <dbReference type="ARBA" id="ARBA00023157"/>
    </source>
</evidence>
<feature type="signal peptide" evidence="6">
    <location>
        <begin position="1"/>
        <end position="27"/>
    </location>
</feature>
<sequence>MASCSSTCAAPALALLLAAALLAPGGGQQRRPAAAGFGGGGGGARGVGGGGGAGGRACPERNGRFPMGGQCDAYLECEDGEATEKLCPDGLLFNAAARHYAYPCQYPVDVDCEGRSSLQPAQPTEDCPHQYGYFREGRDAGDCGRFVTCVDGRGFHLQCPEGLAFSEDTLRCDWPDQVDSCDAEAFLGFRCPDDGSAAADGYRFYRSPSDCQKYFLCVSGRPRLYSCAEDEAFNEDIGVCDGVENVTACARQLSGGGAKVLGGPTQPPRRRF</sequence>
<keyword evidence="5" id="KW-0325">Glycoprotein</keyword>
<feature type="domain" description="Chitin-binding type-2" evidence="7">
    <location>
        <begin position="188"/>
        <end position="251"/>
    </location>
</feature>
<dbReference type="GO" id="GO:0008061">
    <property type="term" value="F:chitin binding"/>
    <property type="evidence" value="ECO:0007669"/>
    <property type="project" value="UniProtKB-KW"/>
</dbReference>
<proteinExistence type="predicted"/>
<evidence type="ECO:0000256" key="6">
    <source>
        <dbReference type="SAM" id="SignalP"/>
    </source>
</evidence>
<dbReference type="AlphaFoldDB" id="A0AAN9W1E6"/>
<evidence type="ECO:0000256" key="1">
    <source>
        <dbReference type="ARBA" id="ARBA00022669"/>
    </source>
</evidence>
<reference evidence="8 9" key="1">
    <citation type="submission" date="2024-03" db="EMBL/GenBank/DDBJ databases">
        <title>The genome assembly and annotation of the cricket Gryllus longicercus Weissman &amp; Gray.</title>
        <authorList>
            <person name="Szrajer S."/>
            <person name="Gray D."/>
            <person name="Ylla G."/>
        </authorList>
    </citation>
    <scope>NUCLEOTIDE SEQUENCE [LARGE SCALE GENOMIC DNA]</scope>
    <source>
        <strain evidence="8">DAG 2021-001</strain>
        <tissue evidence="8">Whole body minus gut</tissue>
    </source>
</reference>
<dbReference type="Proteomes" id="UP001378592">
    <property type="component" value="Unassembled WGS sequence"/>
</dbReference>
<dbReference type="SMART" id="SM00494">
    <property type="entry name" value="ChtBD2"/>
    <property type="match status" value="3"/>
</dbReference>
<evidence type="ECO:0000259" key="7">
    <source>
        <dbReference type="PROSITE" id="PS50940"/>
    </source>
</evidence>
<gene>
    <name evidence="8" type="ORF">R5R35_009718</name>
</gene>
<dbReference type="InterPro" id="IPR036508">
    <property type="entry name" value="Chitin-bd_dom_sf"/>
</dbReference>
<feature type="domain" description="Chitin-binding type-2" evidence="7">
    <location>
        <begin position="55"/>
        <end position="114"/>
    </location>
</feature>
<keyword evidence="2 6" id="KW-0732">Signal</keyword>
<keyword evidence="9" id="KW-1185">Reference proteome</keyword>
<dbReference type="InterPro" id="IPR002557">
    <property type="entry name" value="Chitin-bd_dom"/>
</dbReference>
<dbReference type="PROSITE" id="PS50940">
    <property type="entry name" value="CHIT_BIND_II"/>
    <property type="match status" value="3"/>
</dbReference>
<feature type="chain" id="PRO_5042981362" description="Chitin-binding type-2 domain-containing protein" evidence="6">
    <location>
        <begin position="28"/>
        <end position="272"/>
    </location>
</feature>
<dbReference type="Gene3D" id="2.170.140.10">
    <property type="entry name" value="Chitin binding domain"/>
    <property type="match status" value="3"/>
</dbReference>
<evidence type="ECO:0000313" key="8">
    <source>
        <dbReference type="EMBL" id="KAK7871912.1"/>
    </source>
</evidence>
<evidence type="ECO:0000256" key="5">
    <source>
        <dbReference type="ARBA" id="ARBA00023180"/>
    </source>
</evidence>
<feature type="domain" description="Chitin-binding type-2" evidence="7">
    <location>
        <begin position="124"/>
        <end position="183"/>
    </location>
</feature>
<dbReference type="SUPFAM" id="SSF57625">
    <property type="entry name" value="Invertebrate chitin-binding proteins"/>
    <property type="match status" value="3"/>
</dbReference>
<organism evidence="8 9">
    <name type="scientific">Gryllus longicercus</name>
    <dbReference type="NCBI Taxonomy" id="2509291"/>
    <lineage>
        <taxon>Eukaryota</taxon>
        <taxon>Metazoa</taxon>
        <taxon>Ecdysozoa</taxon>
        <taxon>Arthropoda</taxon>
        <taxon>Hexapoda</taxon>
        <taxon>Insecta</taxon>
        <taxon>Pterygota</taxon>
        <taxon>Neoptera</taxon>
        <taxon>Polyneoptera</taxon>
        <taxon>Orthoptera</taxon>
        <taxon>Ensifera</taxon>
        <taxon>Gryllidea</taxon>
        <taxon>Grylloidea</taxon>
        <taxon>Gryllidae</taxon>
        <taxon>Gryllinae</taxon>
        <taxon>Gryllus</taxon>
    </lineage>
</organism>
<accession>A0AAN9W1E6</accession>
<evidence type="ECO:0000256" key="2">
    <source>
        <dbReference type="ARBA" id="ARBA00022729"/>
    </source>
</evidence>
<dbReference type="Pfam" id="PF01607">
    <property type="entry name" value="CBM_14"/>
    <property type="match status" value="3"/>
</dbReference>
<keyword evidence="4" id="KW-1015">Disulfide bond</keyword>
<dbReference type="PANTHER" id="PTHR23301">
    <property type="entry name" value="CHITIN BINDING PERITROPHIN-A"/>
    <property type="match status" value="1"/>
</dbReference>
<name>A0AAN9W1E6_9ORTH</name>
<dbReference type="InterPro" id="IPR051940">
    <property type="entry name" value="Chitin_bind-dev_reg"/>
</dbReference>
<dbReference type="PANTHER" id="PTHR23301:SF98">
    <property type="entry name" value="CHITIN-BINDING TYPE-2 DOMAIN-CONTAINING PROTEIN-RELATED"/>
    <property type="match status" value="1"/>
</dbReference>
<comment type="caution">
    <text evidence="8">The sequence shown here is derived from an EMBL/GenBank/DDBJ whole genome shotgun (WGS) entry which is preliminary data.</text>
</comment>
<dbReference type="EMBL" id="JAZDUA010000032">
    <property type="protein sequence ID" value="KAK7871912.1"/>
    <property type="molecule type" value="Genomic_DNA"/>
</dbReference>
<evidence type="ECO:0000313" key="9">
    <source>
        <dbReference type="Proteomes" id="UP001378592"/>
    </source>
</evidence>